<proteinExistence type="predicted"/>
<dbReference type="STRING" id="530584.SAMN05421630_1011335"/>
<dbReference type="AlphaFoldDB" id="A0A1G6KQ84"/>
<dbReference type="RefSeq" id="WP_245866115.1">
    <property type="nucleotide sequence ID" value="NZ_CP016353.1"/>
</dbReference>
<dbReference type="EMBL" id="FMZE01000001">
    <property type="protein sequence ID" value="SDC33123.1"/>
    <property type="molecule type" value="Genomic_DNA"/>
</dbReference>
<gene>
    <name evidence="1" type="ORF">SAMN05421630_1011335</name>
</gene>
<evidence type="ECO:0000313" key="1">
    <source>
        <dbReference type="EMBL" id="SDC33123.1"/>
    </source>
</evidence>
<organism evidence="1 2">
    <name type="scientific">Prauserella marina</name>
    <dbReference type="NCBI Taxonomy" id="530584"/>
    <lineage>
        <taxon>Bacteria</taxon>
        <taxon>Bacillati</taxon>
        <taxon>Actinomycetota</taxon>
        <taxon>Actinomycetes</taxon>
        <taxon>Pseudonocardiales</taxon>
        <taxon>Pseudonocardiaceae</taxon>
        <taxon>Prauserella</taxon>
    </lineage>
</organism>
<accession>A0A1G6KQ84</accession>
<dbReference type="Gene3D" id="2.60.40.2880">
    <property type="entry name" value="MmpS1-5, C-terminal soluble domain"/>
    <property type="match status" value="1"/>
</dbReference>
<sequence>MTQHAPHPPVQTQARQPSNGLGTTGFVLGLVGLVFSPVPFIGVVAWPLVILGAVFSAIGLFRALNGKATNKALSIAGLVLSVLGLAVCVIWAVAFKQAVDEVDAEINRVAKVHYEVTGDAKDVDILYGEILEPVSETAPELPWEKDVENKGVFKGGTLSVTTGEAGGSVTCVITVDGTEVDTKTASGPFATADCLGE</sequence>
<dbReference type="InterPro" id="IPR038468">
    <property type="entry name" value="MmpS_C"/>
</dbReference>
<keyword evidence="2" id="KW-1185">Reference proteome</keyword>
<reference evidence="1 2" key="1">
    <citation type="submission" date="2016-10" db="EMBL/GenBank/DDBJ databases">
        <authorList>
            <person name="de Groot N.N."/>
        </authorList>
    </citation>
    <scope>NUCLEOTIDE SEQUENCE [LARGE SCALE GENOMIC DNA]</scope>
    <source>
        <strain evidence="1 2">CGMCC 4.5506</strain>
    </source>
</reference>
<evidence type="ECO:0000313" key="2">
    <source>
        <dbReference type="Proteomes" id="UP000199494"/>
    </source>
</evidence>
<name>A0A1G6KQ84_9PSEU</name>
<dbReference type="Proteomes" id="UP000199494">
    <property type="component" value="Unassembled WGS sequence"/>
</dbReference>
<protein>
    <submittedName>
        <fullName evidence="1">Uncharacterized protein</fullName>
    </submittedName>
</protein>